<protein>
    <recommendedName>
        <fullName evidence="3">Transposase</fullName>
    </recommendedName>
</protein>
<reference evidence="1 2" key="1">
    <citation type="submission" date="2019-09" db="EMBL/GenBank/DDBJ databases">
        <title>Genome sequencing of Lactobacillus acetotolerans.</title>
        <authorList>
            <person name="Kim K."/>
        </authorList>
    </citation>
    <scope>NUCLEOTIDE SEQUENCE [LARGE SCALE GENOMIC DNA]</scope>
    <source>
        <strain evidence="1 2">LA749</strain>
    </source>
</reference>
<dbReference type="Proteomes" id="UP000325393">
    <property type="component" value="Chromosome"/>
</dbReference>
<accession>A0A5P5ZJ76</accession>
<evidence type="ECO:0000313" key="2">
    <source>
        <dbReference type="Proteomes" id="UP000325393"/>
    </source>
</evidence>
<sequence>METSFRELKYDLSGVQFHSKKDQFVYMEIYAHFAMYNAVSLSAAAGSKPYSQKKYQYQIDFKMACCVWRRYFGISDNSDKAFTQLLLDMAFYLTPIRPGRKDKRSLKAKLVIGFPYRLAA</sequence>
<dbReference type="EMBL" id="CP044496">
    <property type="protein sequence ID" value="QFG51479.1"/>
    <property type="molecule type" value="Genomic_DNA"/>
</dbReference>
<proteinExistence type="predicted"/>
<gene>
    <name evidence="1" type="ORF">LA749_05515</name>
</gene>
<dbReference type="AlphaFoldDB" id="A0A5P5ZJ76"/>
<name>A0A5P5ZJ76_9LACO</name>
<organism evidence="1 2">
    <name type="scientific">Lactobacillus acetotolerans</name>
    <dbReference type="NCBI Taxonomy" id="1600"/>
    <lineage>
        <taxon>Bacteria</taxon>
        <taxon>Bacillati</taxon>
        <taxon>Bacillota</taxon>
        <taxon>Bacilli</taxon>
        <taxon>Lactobacillales</taxon>
        <taxon>Lactobacillaceae</taxon>
        <taxon>Lactobacillus</taxon>
    </lineage>
</organism>
<evidence type="ECO:0000313" key="1">
    <source>
        <dbReference type="EMBL" id="QFG51479.1"/>
    </source>
</evidence>
<evidence type="ECO:0008006" key="3">
    <source>
        <dbReference type="Google" id="ProtNLM"/>
    </source>
</evidence>